<gene>
    <name evidence="5" type="ORF">PAPOLLO_LOCUS22755</name>
</gene>
<evidence type="ECO:0000256" key="1">
    <source>
        <dbReference type="ARBA" id="ARBA00004613"/>
    </source>
</evidence>
<evidence type="ECO:0000313" key="5">
    <source>
        <dbReference type="EMBL" id="CAG5043557.1"/>
    </source>
</evidence>
<accession>A0A8S3XW41</accession>
<evidence type="ECO:0000259" key="4">
    <source>
        <dbReference type="SMART" id="SM00737"/>
    </source>
</evidence>
<dbReference type="EMBL" id="CAJQZP010001402">
    <property type="protein sequence ID" value="CAG5043557.1"/>
    <property type="molecule type" value="Genomic_DNA"/>
</dbReference>
<comment type="subcellular location">
    <subcellularLocation>
        <location evidence="1">Secreted</location>
    </subcellularLocation>
</comment>
<dbReference type="GO" id="GO:0032934">
    <property type="term" value="F:sterol binding"/>
    <property type="evidence" value="ECO:0007669"/>
    <property type="project" value="InterPro"/>
</dbReference>
<dbReference type="OrthoDB" id="4937502at2759"/>
<dbReference type="AlphaFoldDB" id="A0A8S3XW41"/>
<dbReference type="InterPro" id="IPR039670">
    <property type="entry name" value="NPC2-like"/>
</dbReference>
<organism evidence="5 6">
    <name type="scientific">Parnassius apollo</name>
    <name type="common">Apollo butterfly</name>
    <name type="synonym">Papilio apollo</name>
    <dbReference type="NCBI Taxonomy" id="110799"/>
    <lineage>
        <taxon>Eukaryota</taxon>
        <taxon>Metazoa</taxon>
        <taxon>Ecdysozoa</taxon>
        <taxon>Arthropoda</taxon>
        <taxon>Hexapoda</taxon>
        <taxon>Insecta</taxon>
        <taxon>Pterygota</taxon>
        <taxon>Neoptera</taxon>
        <taxon>Endopterygota</taxon>
        <taxon>Lepidoptera</taxon>
        <taxon>Glossata</taxon>
        <taxon>Ditrysia</taxon>
        <taxon>Papilionoidea</taxon>
        <taxon>Papilionidae</taxon>
        <taxon>Parnassiinae</taxon>
        <taxon>Parnassini</taxon>
        <taxon>Parnassius</taxon>
        <taxon>Parnassius</taxon>
    </lineage>
</organism>
<protein>
    <submittedName>
        <fullName evidence="5">(apollo) hypothetical protein</fullName>
    </submittedName>
</protein>
<dbReference type="PANTHER" id="PTHR11306:SF68">
    <property type="entry name" value="NPC INTRACELLULAR CHOLESTEROL TRANSPORTER 2"/>
    <property type="match status" value="1"/>
</dbReference>
<dbReference type="GO" id="GO:0015918">
    <property type="term" value="P:sterol transport"/>
    <property type="evidence" value="ECO:0007669"/>
    <property type="project" value="InterPro"/>
</dbReference>
<keyword evidence="6" id="KW-1185">Reference proteome</keyword>
<dbReference type="FunFam" id="2.60.40.770:FF:000001">
    <property type="entry name" value="NPC intracellular cholesterol transporter 2"/>
    <property type="match status" value="1"/>
</dbReference>
<proteinExistence type="inferred from homology"/>
<evidence type="ECO:0000313" key="6">
    <source>
        <dbReference type="Proteomes" id="UP000691718"/>
    </source>
</evidence>
<sequence>MNLDFTPSKDVKAIETVVHGLVMNIATPFPLPQTDGCKNNVLTCPLKAGQKATYVVMQPVLRSYPKVKVVVKWVLKNEDRDNLICILIPSRIN</sequence>
<reference evidence="5" key="1">
    <citation type="submission" date="2021-04" db="EMBL/GenBank/DDBJ databases">
        <authorList>
            <person name="Tunstrom K."/>
        </authorList>
    </citation>
    <scope>NUCLEOTIDE SEQUENCE</scope>
</reference>
<dbReference type="PANTHER" id="PTHR11306">
    <property type="entry name" value="NIEMANN PICK TYPE C2 PROTEIN NPC2-RELATED"/>
    <property type="match status" value="1"/>
</dbReference>
<dbReference type="GO" id="GO:0005576">
    <property type="term" value="C:extracellular region"/>
    <property type="evidence" value="ECO:0007669"/>
    <property type="project" value="UniProtKB-SubCell"/>
</dbReference>
<keyword evidence="3" id="KW-0964">Secreted</keyword>
<dbReference type="SMART" id="SM00737">
    <property type="entry name" value="ML"/>
    <property type="match status" value="1"/>
</dbReference>
<comment type="similarity">
    <text evidence="2">Belongs to the NPC2 family.</text>
</comment>
<name>A0A8S3XW41_PARAO</name>
<dbReference type="Pfam" id="PF02221">
    <property type="entry name" value="E1_DerP2_DerF2"/>
    <property type="match status" value="1"/>
</dbReference>
<dbReference type="Proteomes" id="UP000691718">
    <property type="component" value="Unassembled WGS sequence"/>
</dbReference>
<evidence type="ECO:0000256" key="2">
    <source>
        <dbReference type="ARBA" id="ARBA00006370"/>
    </source>
</evidence>
<feature type="domain" description="MD-2-related lipid-recognition" evidence="4">
    <location>
        <begin position="1"/>
        <end position="90"/>
    </location>
</feature>
<comment type="caution">
    <text evidence="5">The sequence shown here is derived from an EMBL/GenBank/DDBJ whole genome shotgun (WGS) entry which is preliminary data.</text>
</comment>
<dbReference type="InterPro" id="IPR003172">
    <property type="entry name" value="ML_dom"/>
</dbReference>
<evidence type="ECO:0000256" key="3">
    <source>
        <dbReference type="ARBA" id="ARBA00022525"/>
    </source>
</evidence>